<gene>
    <name evidence="4" type="ORF">NCTC11166_01416</name>
</gene>
<evidence type="ECO:0000259" key="3">
    <source>
        <dbReference type="Pfam" id="PF03629"/>
    </source>
</evidence>
<evidence type="ECO:0000256" key="1">
    <source>
        <dbReference type="ARBA" id="ARBA00022801"/>
    </source>
</evidence>
<dbReference type="Proteomes" id="UP000251186">
    <property type="component" value="Unassembled WGS sequence"/>
</dbReference>
<dbReference type="SUPFAM" id="SSF49785">
    <property type="entry name" value="Galactose-binding domain-like"/>
    <property type="match status" value="1"/>
</dbReference>
<dbReference type="AlphaFoldDB" id="A0A2X1B947"/>
<dbReference type="InterPro" id="IPR036514">
    <property type="entry name" value="SGNH_hydro_sf"/>
</dbReference>
<protein>
    <submittedName>
        <fullName evidence="4">Domain of uncharacterized function (DUF303)</fullName>
    </submittedName>
</protein>
<dbReference type="Gene3D" id="3.40.50.1110">
    <property type="entry name" value="SGNH hydrolase"/>
    <property type="match status" value="2"/>
</dbReference>
<feature type="signal peptide" evidence="2">
    <location>
        <begin position="1"/>
        <end position="25"/>
    </location>
</feature>
<dbReference type="Pfam" id="PF03629">
    <property type="entry name" value="SASA"/>
    <property type="match status" value="1"/>
</dbReference>
<accession>A0A2X1B947</accession>
<dbReference type="Gene3D" id="2.60.40.10">
    <property type="entry name" value="Immunoglobulins"/>
    <property type="match status" value="1"/>
</dbReference>
<feature type="domain" description="Sialate O-acetylesterase" evidence="3">
    <location>
        <begin position="432"/>
        <end position="551"/>
    </location>
</feature>
<reference evidence="4 5" key="1">
    <citation type="submission" date="2018-06" db="EMBL/GenBank/DDBJ databases">
        <authorList>
            <consortium name="Pathogen Informatics"/>
            <person name="Doyle S."/>
        </authorList>
    </citation>
    <scope>NUCLEOTIDE SEQUENCE [LARGE SCALE GENOMIC DNA]</scope>
    <source>
        <strain evidence="4 5">NCTC11166</strain>
    </source>
</reference>
<name>A0A2X1B947_BREVE</name>
<organism evidence="4 5">
    <name type="scientific">Brevundimonas vesicularis</name>
    <name type="common">Pseudomonas vesicularis</name>
    <dbReference type="NCBI Taxonomy" id="41276"/>
    <lineage>
        <taxon>Bacteria</taxon>
        <taxon>Pseudomonadati</taxon>
        <taxon>Pseudomonadota</taxon>
        <taxon>Alphaproteobacteria</taxon>
        <taxon>Caulobacterales</taxon>
        <taxon>Caulobacteraceae</taxon>
        <taxon>Brevundimonas</taxon>
    </lineage>
</organism>
<dbReference type="GO" id="GO:0005975">
    <property type="term" value="P:carbohydrate metabolic process"/>
    <property type="evidence" value="ECO:0007669"/>
    <property type="project" value="InterPro"/>
</dbReference>
<evidence type="ECO:0000313" key="4">
    <source>
        <dbReference type="EMBL" id="SPU53307.1"/>
    </source>
</evidence>
<proteinExistence type="predicted"/>
<dbReference type="InterPro" id="IPR013783">
    <property type="entry name" value="Ig-like_fold"/>
</dbReference>
<dbReference type="GO" id="GO:0001681">
    <property type="term" value="F:sialate O-acetylesterase activity"/>
    <property type="evidence" value="ECO:0007669"/>
    <property type="project" value="InterPro"/>
</dbReference>
<keyword evidence="1" id="KW-0378">Hydrolase</keyword>
<dbReference type="InterPro" id="IPR005181">
    <property type="entry name" value="SASA"/>
</dbReference>
<keyword evidence="2" id="KW-0732">Signal</keyword>
<evidence type="ECO:0000256" key="2">
    <source>
        <dbReference type="SAM" id="SignalP"/>
    </source>
</evidence>
<dbReference type="PANTHER" id="PTHR22901:SF0">
    <property type="entry name" value="SIALATE O-ACETYLESTERASE"/>
    <property type="match status" value="1"/>
</dbReference>
<dbReference type="InterPro" id="IPR008979">
    <property type="entry name" value="Galactose-bd-like_sf"/>
</dbReference>
<dbReference type="InterPro" id="IPR039329">
    <property type="entry name" value="SIAE"/>
</dbReference>
<evidence type="ECO:0000313" key="5">
    <source>
        <dbReference type="Proteomes" id="UP000251186"/>
    </source>
</evidence>
<dbReference type="PANTHER" id="PTHR22901">
    <property type="entry name" value="SIALATE O-ACETYLESTERASE"/>
    <property type="match status" value="1"/>
</dbReference>
<dbReference type="EMBL" id="UAQP01000005">
    <property type="protein sequence ID" value="SPU53307.1"/>
    <property type="molecule type" value="Genomic_DNA"/>
</dbReference>
<dbReference type="SUPFAM" id="SSF52266">
    <property type="entry name" value="SGNH hydrolase"/>
    <property type="match status" value="1"/>
</dbReference>
<sequence>MRSFMFAAVAASALMVATVPAQARAQVPAQAATTPVAGAALLDPMFQDHAVLQRGRPIDVWGRVTPGAAVSVRLGQAQAQATAGPDGVWRATFPTQTAGGPYVLTVQSDGASQSVSDILIGDVWLCSGQSNMEFAVRQATNAESEIGAANDAKIRLFLVGRSSLPAPDSTPRTVGQWRVTSPQSVRDFSAACYFMGRDLRRTEDVPIGLIAASWGGSIIEDWLSRDAVEKLGGHQEALNALDAYARDPAQGDAIWRRVTQDWWRANDPGTKQGWHLARINDADWAPIPAEGFWESTVPGLATFDGIVWLRKEVELTAAQARQAATLELGPVDDADVTWVNGQYIGGQQGWDTPRTYAVPAGTLKAGRNLIAVGVLDTNGGGGAWGPAANKRLVLADGTAVSLSSGWRHRVAAPLGDLPNPPRTPWIGGSGTTTLYNGMIAPLGAYGMKGMAWYQGESNIGDYVGYRRLLPALFADWRARFENPEMRMLVVQLANFGPMASQPTNSYWAALRESQRTVVNADPLAGLAVAVDIGDRYDIHPTNKLEVGRRLALEARRLDGQTPPVSPQPVSVTRAADGVHIRYSASAQLVAYGSNRPVGFELCGSDNACRFADATLSGDEVVLSSVMASDLKVRFCWADSPVCNLYGPAGLPAVPFEAEIR</sequence>
<dbReference type="RefSeq" id="WP_112862271.1">
    <property type="nucleotide sequence ID" value="NZ_UAQP01000005.1"/>
</dbReference>
<feature type="chain" id="PRO_5016044639" evidence="2">
    <location>
        <begin position="26"/>
        <end position="660"/>
    </location>
</feature>
<dbReference type="GO" id="GO:0004553">
    <property type="term" value="F:hydrolase activity, hydrolyzing O-glycosyl compounds"/>
    <property type="evidence" value="ECO:0007669"/>
    <property type="project" value="InterPro"/>
</dbReference>